<evidence type="ECO:0000256" key="1">
    <source>
        <dbReference type="SAM" id="MobiDB-lite"/>
    </source>
</evidence>
<sequence length="251" mass="28432">MPFRHAGRPHSCSCDRHFASRWYTPPYPFFPFGHKPPAPPFPFPELLPRAPPLPSSSREVNPSETIHVASPCQSGCQGQEAAQQAWQEGDHRGERQGSGPTEDRRRGQRRLGDGASGCIYYQEEELLVLSPEWARHFRERFRACKAGAKRGKRTREIVQWSHREVDALPPPTARALGKRAFSKRNGHVGREEGEEDEADERREEEEEEQAAIGADGERRKALRLEKLPPCLRESVMGFMEEDDDVQGGKKG</sequence>
<evidence type="ECO:0000313" key="3">
    <source>
        <dbReference type="Proteomes" id="UP000019335"/>
    </source>
</evidence>
<dbReference type="OrthoDB" id="10491762at2759"/>
<feature type="region of interest" description="Disordered" evidence="1">
    <location>
        <begin position="70"/>
        <end position="113"/>
    </location>
</feature>
<evidence type="ECO:0000313" key="2">
    <source>
        <dbReference type="EMBL" id="EWM22217.1"/>
    </source>
</evidence>
<feature type="compositionally biased region" description="Low complexity" evidence="1">
    <location>
        <begin position="72"/>
        <end position="87"/>
    </location>
</feature>
<organism evidence="2 3">
    <name type="scientific">Nannochloropsis gaditana</name>
    <dbReference type="NCBI Taxonomy" id="72520"/>
    <lineage>
        <taxon>Eukaryota</taxon>
        <taxon>Sar</taxon>
        <taxon>Stramenopiles</taxon>
        <taxon>Ochrophyta</taxon>
        <taxon>Eustigmatophyceae</taxon>
        <taxon>Eustigmatales</taxon>
        <taxon>Monodopsidaceae</taxon>
        <taxon>Nannochloropsis</taxon>
    </lineage>
</organism>
<feature type="compositionally biased region" description="Basic residues" evidence="1">
    <location>
        <begin position="176"/>
        <end position="187"/>
    </location>
</feature>
<accession>W7T6V0</accession>
<protein>
    <submittedName>
        <fullName evidence="2">Uncharacterized protein</fullName>
    </submittedName>
</protein>
<dbReference type="EMBL" id="AZIL01002249">
    <property type="protein sequence ID" value="EWM22217.1"/>
    <property type="molecule type" value="Genomic_DNA"/>
</dbReference>
<feature type="compositionally biased region" description="Acidic residues" evidence="1">
    <location>
        <begin position="192"/>
        <end position="209"/>
    </location>
</feature>
<feature type="compositionally biased region" description="Pro residues" evidence="1">
    <location>
        <begin position="43"/>
        <end position="54"/>
    </location>
</feature>
<keyword evidence="3" id="KW-1185">Reference proteome</keyword>
<dbReference type="Proteomes" id="UP000019335">
    <property type="component" value="Unassembled WGS sequence"/>
</dbReference>
<feature type="region of interest" description="Disordered" evidence="1">
    <location>
        <begin position="43"/>
        <end position="62"/>
    </location>
</feature>
<feature type="region of interest" description="Disordered" evidence="1">
    <location>
        <begin position="168"/>
        <end position="219"/>
    </location>
</feature>
<gene>
    <name evidence="2" type="ORF">Naga_100337g4</name>
</gene>
<reference evidence="2 3" key="1">
    <citation type="journal article" date="2014" name="Mol. Plant">
        <title>Chromosome Scale Genome Assembly and Transcriptome Profiling of Nannochloropsis gaditana in Nitrogen Depletion.</title>
        <authorList>
            <person name="Corteggiani Carpinelli E."/>
            <person name="Telatin A."/>
            <person name="Vitulo N."/>
            <person name="Forcato C."/>
            <person name="D'Angelo M."/>
            <person name="Schiavon R."/>
            <person name="Vezzi A."/>
            <person name="Giacometti G.M."/>
            <person name="Morosinotto T."/>
            <person name="Valle G."/>
        </authorList>
    </citation>
    <scope>NUCLEOTIDE SEQUENCE [LARGE SCALE GENOMIC DNA]</scope>
    <source>
        <strain evidence="2 3">B-31</strain>
    </source>
</reference>
<name>W7T6V0_9STRA</name>
<comment type="caution">
    <text evidence="2">The sequence shown here is derived from an EMBL/GenBank/DDBJ whole genome shotgun (WGS) entry which is preliminary data.</text>
</comment>
<dbReference type="AlphaFoldDB" id="W7T6V0"/>
<proteinExistence type="predicted"/>
<feature type="compositionally biased region" description="Basic and acidic residues" evidence="1">
    <location>
        <begin position="88"/>
        <end position="105"/>
    </location>
</feature>